<dbReference type="PANTHER" id="PTHR31751:SF42">
    <property type="entry name" value="PROTEIN CBG10204"/>
    <property type="match status" value="1"/>
</dbReference>
<dbReference type="AlphaFoldDB" id="A0A7D9HFQ3"/>
<dbReference type="EMBL" id="CACRXK020000209">
    <property type="protein sequence ID" value="CAB3979568.1"/>
    <property type="molecule type" value="Genomic_DNA"/>
</dbReference>
<dbReference type="Proteomes" id="UP001152795">
    <property type="component" value="Unassembled WGS sequence"/>
</dbReference>
<dbReference type="PANTHER" id="PTHR31751">
    <property type="entry name" value="SI:CH211-108C17.2-RELATED-RELATED"/>
    <property type="match status" value="1"/>
</dbReference>
<gene>
    <name evidence="1" type="ORF">PACLA_8A021667</name>
</gene>
<organism evidence="1 2">
    <name type="scientific">Paramuricea clavata</name>
    <name type="common">Red gorgonian</name>
    <name type="synonym">Violescent sea-whip</name>
    <dbReference type="NCBI Taxonomy" id="317549"/>
    <lineage>
        <taxon>Eukaryota</taxon>
        <taxon>Metazoa</taxon>
        <taxon>Cnidaria</taxon>
        <taxon>Anthozoa</taxon>
        <taxon>Octocorallia</taxon>
        <taxon>Malacalcyonacea</taxon>
        <taxon>Plexauridae</taxon>
        <taxon>Paramuricea</taxon>
    </lineage>
</organism>
<dbReference type="OrthoDB" id="5814287at2759"/>
<sequence>MQVTIATNCLNGHSVSWQSQPLIEGTAAGNILISAAILFSGNTYKRTVDFAKYLNLQFVSYSHYYTTQSTILFPVVQHTWITSQSALVKKLEQSDSVDVCGDGRCDSTGHSAKYGTFTLMDEKTNLIIEFSLVQVTEQVGDQKAVKEGKKLKKDCQELLPWIQSDSNHLWWCSVTCEQNADGLSEKWLSLLHHITGKHCWGASKEFKLVKRCGHPRISREDQKEIVWVENGSPAHVALEEFITKKKLLKDLAKLTEFHHTESYHSLMTKYTPKREHFCYNGMVARTQLAVLDHNANVNRTQAEVKEGSKQGEKSFNIVFGKQRKNWVAKEIKTPKSSSYVEGMMNDVILCKKGKKFKYKPKT</sequence>
<comment type="caution">
    <text evidence="1">The sequence shown here is derived from an EMBL/GenBank/DDBJ whole genome shotgun (WGS) entry which is preliminary data.</text>
</comment>
<keyword evidence="2" id="KW-1185">Reference proteome</keyword>
<proteinExistence type="predicted"/>
<accession>A0A7D9HFQ3</accession>
<evidence type="ECO:0000313" key="1">
    <source>
        <dbReference type="EMBL" id="CAB3979568.1"/>
    </source>
</evidence>
<reference evidence="1" key="1">
    <citation type="submission" date="2020-04" db="EMBL/GenBank/DDBJ databases">
        <authorList>
            <person name="Alioto T."/>
            <person name="Alioto T."/>
            <person name="Gomez Garrido J."/>
        </authorList>
    </citation>
    <scope>NUCLEOTIDE SEQUENCE</scope>
    <source>
        <strain evidence="1">A484AB</strain>
    </source>
</reference>
<evidence type="ECO:0000313" key="2">
    <source>
        <dbReference type="Proteomes" id="UP001152795"/>
    </source>
</evidence>
<protein>
    <submittedName>
        <fullName evidence="1">Uncharacterized protein</fullName>
    </submittedName>
</protein>
<name>A0A7D9HFQ3_PARCT</name>